<evidence type="ECO:0000313" key="4">
    <source>
        <dbReference type="Proteomes" id="UP001489004"/>
    </source>
</evidence>
<gene>
    <name evidence="3" type="ORF">WJX72_006850</name>
</gene>
<proteinExistence type="predicted"/>
<keyword evidence="2" id="KW-0472">Membrane</keyword>
<reference evidence="3 4" key="1">
    <citation type="journal article" date="2024" name="Nat. Commun.">
        <title>Phylogenomics reveals the evolutionary origins of lichenization in chlorophyte algae.</title>
        <authorList>
            <person name="Puginier C."/>
            <person name="Libourel C."/>
            <person name="Otte J."/>
            <person name="Skaloud P."/>
            <person name="Haon M."/>
            <person name="Grisel S."/>
            <person name="Petersen M."/>
            <person name="Berrin J.G."/>
            <person name="Delaux P.M."/>
            <person name="Dal Grande F."/>
            <person name="Keller J."/>
        </authorList>
    </citation>
    <scope>NUCLEOTIDE SEQUENCE [LARGE SCALE GENOMIC DNA]</scope>
    <source>
        <strain evidence="3 4">SAG 2043</strain>
    </source>
</reference>
<feature type="region of interest" description="Disordered" evidence="1">
    <location>
        <begin position="196"/>
        <end position="240"/>
    </location>
</feature>
<keyword evidence="2" id="KW-0812">Transmembrane</keyword>
<accession>A0AAW1R8D5</accession>
<comment type="caution">
    <text evidence="3">The sequence shown here is derived from an EMBL/GenBank/DDBJ whole genome shotgun (WGS) entry which is preliminary data.</text>
</comment>
<evidence type="ECO:0000313" key="3">
    <source>
        <dbReference type="EMBL" id="KAK9829607.1"/>
    </source>
</evidence>
<name>A0AAW1R8D5_9CHLO</name>
<feature type="compositionally biased region" description="Basic and acidic residues" evidence="1">
    <location>
        <begin position="487"/>
        <end position="498"/>
    </location>
</feature>
<feature type="region of interest" description="Disordered" evidence="1">
    <location>
        <begin position="487"/>
        <end position="567"/>
    </location>
</feature>
<evidence type="ECO:0000256" key="2">
    <source>
        <dbReference type="SAM" id="Phobius"/>
    </source>
</evidence>
<feature type="transmembrane region" description="Helical" evidence="2">
    <location>
        <begin position="418"/>
        <end position="437"/>
    </location>
</feature>
<feature type="compositionally biased region" description="Polar residues" evidence="1">
    <location>
        <begin position="214"/>
        <end position="228"/>
    </location>
</feature>
<keyword evidence="4" id="KW-1185">Reference proteome</keyword>
<protein>
    <submittedName>
        <fullName evidence="3">Uncharacterized protein</fullName>
    </submittedName>
</protein>
<dbReference type="AlphaFoldDB" id="A0AAW1R8D5"/>
<feature type="transmembrane region" description="Helical" evidence="2">
    <location>
        <begin position="329"/>
        <end position="350"/>
    </location>
</feature>
<evidence type="ECO:0000256" key="1">
    <source>
        <dbReference type="SAM" id="MobiDB-lite"/>
    </source>
</evidence>
<dbReference type="Proteomes" id="UP001489004">
    <property type="component" value="Unassembled WGS sequence"/>
</dbReference>
<sequence>MFQGEFRAISCSSRSTSHPPAGCILAPFTSDLAAKPDMQAIARRVAVSFASGRVDAHTAGAVTAAFPEAAYFSMAVVAGGTMLIAADTMTKEGCFNVSFLSVDNTVAGAALRANTWQEAECRQCMDLHDAEQAVKRHHCGWLACTPIPADSASRPAGGRVGALGALSLGSASRLDNQQRDALVQLAALMSPYITRTQPQMEGKPASQADGGTGLFTSSDSVESLTDTSGWDGRSAKRPPGAVRDVRQSWLLTFRDPALERAFVAYQVSQRIKLDAIFVLLVCCMVTRFFLNPYHIQHYFASWPVALIVALPWPAMAFNYKWYVAHREAVMMCVNLALSAWVPITLLPRFLAVIPVKRLYSPVWLLRMTAGEQISIASLGYSVRFQSYIPQQLLSLAFAVPHLGQICHVYRAWVPHPYTYPALVVFLTCAALAPALLLQKDLLQAARQHQYAAAFQSAQQVVQVEPGNKLAQEVLTLLQEKVALDQARDQAQDAAENGHADQAASSQQGDSDEDTDTQSGGDLSDDEDASSTASGPVGTSSEENSSPNADNQAAHVSPRAHSQPEPCTQLHMTAKAGDTTCMSSQQRKALRQRLAQQVQQLKQAQREEQVRQHLATDPLLGA</sequence>
<keyword evidence="2" id="KW-1133">Transmembrane helix</keyword>
<feature type="transmembrane region" description="Helical" evidence="2">
    <location>
        <begin position="299"/>
        <end position="317"/>
    </location>
</feature>
<dbReference type="EMBL" id="JALJOR010000001">
    <property type="protein sequence ID" value="KAK9829607.1"/>
    <property type="molecule type" value="Genomic_DNA"/>
</dbReference>
<feature type="compositionally biased region" description="Polar residues" evidence="1">
    <location>
        <begin position="529"/>
        <end position="550"/>
    </location>
</feature>
<organism evidence="3 4">
    <name type="scientific">[Myrmecia] bisecta</name>
    <dbReference type="NCBI Taxonomy" id="41462"/>
    <lineage>
        <taxon>Eukaryota</taxon>
        <taxon>Viridiplantae</taxon>
        <taxon>Chlorophyta</taxon>
        <taxon>core chlorophytes</taxon>
        <taxon>Trebouxiophyceae</taxon>
        <taxon>Trebouxiales</taxon>
        <taxon>Trebouxiaceae</taxon>
        <taxon>Myrmecia</taxon>
    </lineage>
</organism>